<protein>
    <submittedName>
        <fullName evidence="1">Uncharacterized protein</fullName>
    </submittedName>
</protein>
<dbReference type="EMBL" id="GBXM01022375">
    <property type="protein sequence ID" value="JAH86202.1"/>
    <property type="molecule type" value="Transcribed_RNA"/>
</dbReference>
<name>A0A0E9W766_ANGAN</name>
<dbReference type="AlphaFoldDB" id="A0A0E9W766"/>
<proteinExistence type="predicted"/>
<organism evidence="1">
    <name type="scientific">Anguilla anguilla</name>
    <name type="common">European freshwater eel</name>
    <name type="synonym">Muraena anguilla</name>
    <dbReference type="NCBI Taxonomy" id="7936"/>
    <lineage>
        <taxon>Eukaryota</taxon>
        <taxon>Metazoa</taxon>
        <taxon>Chordata</taxon>
        <taxon>Craniata</taxon>
        <taxon>Vertebrata</taxon>
        <taxon>Euteleostomi</taxon>
        <taxon>Actinopterygii</taxon>
        <taxon>Neopterygii</taxon>
        <taxon>Teleostei</taxon>
        <taxon>Anguilliformes</taxon>
        <taxon>Anguillidae</taxon>
        <taxon>Anguilla</taxon>
    </lineage>
</organism>
<sequence length="82" mass="9427">MCHSFVLYHFLSGHRALIITLKTNLSKLQDCRAIVPRKRKLILDWIYCSGKLVHALSKPCFGYLCCVNVFVQQLVMQMGSLQ</sequence>
<accession>A0A0E9W766</accession>
<evidence type="ECO:0000313" key="1">
    <source>
        <dbReference type="EMBL" id="JAH86202.1"/>
    </source>
</evidence>
<reference evidence="1" key="1">
    <citation type="submission" date="2014-11" db="EMBL/GenBank/DDBJ databases">
        <authorList>
            <person name="Amaro Gonzalez C."/>
        </authorList>
    </citation>
    <scope>NUCLEOTIDE SEQUENCE</scope>
</reference>
<reference evidence="1" key="2">
    <citation type="journal article" date="2015" name="Fish Shellfish Immunol.">
        <title>Early steps in the European eel (Anguilla anguilla)-Vibrio vulnificus interaction in the gills: Role of the RtxA13 toxin.</title>
        <authorList>
            <person name="Callol A."/>
            <person name="Pajuelo D."/>
            <person name="Ebbesson L."/>
            <person name="Teles M."/>
            <person name="MacKenzie S."/>
            <person name="Amaro C."/>
        </authorList>
    </citation>
    <scope>NUCLEOTIDE SEQUENCE</scope>
</reference>